<evidence type="ECO:0000256" key="6">
    <source>
        <dbReference type="ARBA" id="ARBA00023033"/>
    </source>
</evidence>
<evidence type="ECO:0000256" key="3">
    <source>
        <dbReference type="ARBA" id="ARBA00022723"/>
    </source>
</evidence>
<evidence type="ECO:0000256" key="2">
    <source>
        <dbReference type="ARBA" id="ARBA00022617"/>
    </source>
</evidence>
<dbReference type="SUPFAM" id="SSF48264">
    <property type="entry name" value="Cytochrome P450"/>
    <property type="match status" value="1"/>
</dbReference>
<sequence>MYPTVGAEGDDDETIVMNVRRPAGFRRAADAVWPDRLRATPTARTVSDMDTRLPPGPRLPNLLQALLALSAPVVLFPAAAKRYGVPFTLTMLPQRRKIVAVSEPAQVKDVFAGSPSVFHAGKGNDLLRPLLGVHSLLLQDGGDHARARRLLAPAFGRREIAGYRGLVEQVTAQQLDRWPRSGRVRAHVLLNELTLEVILRVVFGVSDTARLDRMRPIVARAVDAGPVVMIGLGMPALRGIGPWKREVRDLAAIHEFLGEEIEQARRDPALAERRDLLALLVRASAEDAQGLTDAELRDQLMTLVAAGHETTATAMAWAMLELARHPGVQERCVDEMAAAGADDDGAAAGDTEYLDAVIKEVLRLHPVVPMVMRELQEPANVGGREYPRGVTISPSIVLAHRSDDSYPSPQDFDPQRFLGDVPTPTTWLPFGGGARRCIGASFAMMEGQVILQQVLQRYRLIPVGRGREWPRSRNVTLYPWRRARVELQAR</sequence>
<evidence type="ECO:0000313" key="9">
    <source>
        <dbReference type="Proteomes" id="UP001595836"/>
    </source>
</evidence>
<keyword evidence="4 7" id="KW-0560">Oxidoreductase</keyword>
<comment type="caution">
    <text evidence="8">The sequence shown here is derived from an EMBL/GenBank/DDBJ whole genome shotgun (WGS) entry which is preliminary data.</text>
</comment>
<gene>
    <name evidence="8" type="ORF">ACFO7U_06425</name>
</gene>
<dbReference type="RefSeq" id="WP_344992283.1">
    <property type="nucleotide sequence ID" value="NZ_BAABCD010000019.1"/>
</dbReference>
<proteinExistence type="inferred from homology"/>
<dbReference type="Proteomes" id="UP001595836">
    <property type="component" value="Unassembled WGS sequence"/>
</dbReference>
<dbReference type="PROSITE" id="PS00086">
    <property type="entry name" value="CYTOCHROME_P450"/>
    <property type="match status" value="1"/>
</dbReference>
<dbReference type="PRINTS" id="PR00385">
    <property type="entry name" value="P450"/>
</dbReference>
<evidence type="ECO:0000313" key="8">
    <source>
        <dbReference type="EMBL" id="MFC4754412.1"/>
    </source>
</evidence>
<evidence type="ECO:0000256" key="7">
    <source>
        <dbReference type="RuleBase" id="RU000461"/>
    </source>
</evidence>
<keyword evidence="6 7" id="KW-0503">Monooxygenase</keyword>
<dbReference type="PANTHER" id="PTHR24291">
    <property type="entry name" value="CYTOCHROME P450 FAMILY 4"/>
    <property type="match status" value="1"/>
</dbReference>
<comment type="similarity">
    <text evidence="1 7">Belongs to the cytochrome P450 family.</text>
</comment>
<dbReference type="PRINTS" id="PR00463">
    <property type="entry name" value="EP450I"/>
</dbReference>
<dbReference type="Gene3D" id="1.10.630.10">
    <property type="entry name" value="Cytochrome P450"/>
    <property type="match status" value="1"/>
</dbReference>
<dbReference type="Pfam" id="PF00067">
    <property type="entry name" value="p450"/>
    <property type="match status" value="1"/>
</dbReference>
<organism evidence="8 9">
    <name type="scientific">Dietzia aurantiaca</name>
    <dbReference type="NCBI Taxonomy" id="983873"/>
    <lineage>
        <taxon>Bacteria</taxon>
        <taxon>Bacillati</taxon>
        <taxon>Actinomycetota</taxon>
        <taxon>Actinomycetes</taxon>
        <taxon>Mycobacteriales</taxon>
        <taxon>Dietziaceae</taxon>
        <taxon>Dietzia</taxon>
    </lineage>
</organism>
<dbReference type="EMBL" id="JBHSHP010000018">
    <property type="protein sequence ID" value="MFC4754412.1"/>
    <property type="molecule type" value="Genomic_DNA"/>
</dbReference>
<keyword evidence="3 7" id="KW-0479">Metal-binding</keyword>
<dbReference type="InterPro" id="IPR036396">
    <property type="entry name" value="Cyt_P450_sf"/>
</dbReference>
<keyword evidence="2 7" id="KW-0349">Heme</keyword>
<name>A0ABV9PMU4_9ACTN</name>
<evidence type="ECO:0000256" key="5">
    <source>
        <dbReference type="ARBA" id="ARBA00023004"/>
    </source>
</evidence>
<dbReference type="InterPro" id="IPR002401">
    <property type="entry name" value="Cyt_P450_E_grp-I"/>
</dbReference>
<keyword evidence="5 7" id="KW-0408">Iron</keyword>
<protein>
    <submittedName>
        <fullName evidence="8">Cytochrome P450</fullName>
    </submittedName>
</protein>
<accession>A0ABV9PMU4</accession>
<dbReference type="PANTHER" id="PTHR24291:SF50">
    <property type="entry name" value="BIFUNCTIONAL ALBAFLAVENONE MONOOXYGENASE_TERPENE SYNTHASE"/>
    <property type="match status" value="1"/>
</dbReference>
<dbReference type="CDD" id="cd11053">
    <property type="entry name" value="CYP110-like"/>
    <property type="match status" value="1"/>
</dbReference>
<keyword evidence="9" id="KW-1185">Reference proteome</keyword>
<evidence type="ECO:0000256" key="4">
    <source>
        <dbReference type="ARBA" id="ARBA00023002"/>
    </source>
</evidence>
<reference evidence="9" key="1">
    <citation type="journal article" date="2019" name="Int. J. Syst. Evol. Microbiol.">
        <title>The Global Catalogue of Microorganisms (GCM) 10K type strain sequencing project: providing services to taxonomists for standard genome sequencing and annotation.</title>
        <authorList>
            <consortium name="The Broad Institute Genomics Platform"/>
            <consortium name="The Broad Institute Genome Sequencing Center for Infectious Disease"/>
            <person name="Wu L."/>
            <person name="Ma J."/>
        </authorList>
    </citation>
    <scope>NUCLEOTIDE SEQUENCE [LARGE SCALE GENOMIC DNA]</scope>
    <source>
        <strain evidence="9">JCM 11882</strain>
    </source>
</reference>
<evidence type="ECO:0000256" key="1">
    <source>
        <dbReference type="ARBA" id="ARBA00010617"/>
    </source>
</evidence>
<dbReference type="InterPro" id="IPR001128">
    <property type="entry name" value="Cyt_P450"/>
</dbReference>
<dbReference type="InterPro" id="IPR017972">
    <property type="entry name" value="Cyt_P450_CS"/>
</dbReference>
<dbReference type="InterPro" id="IPR050196">
    <property type="entry name" value="Cytochrome_P450_Monoox"/>
</dbReference>